<accession>A0A7R8WYB8</accession>
<dbReference type="AlphaFoldDB" id="A0A7R8WYB8"/>
<comment type="function">
    <text evidence="1">As a component of the GATOR1 complex functions as an inhibitor of the amino acid-sensing branch of the TORC1 pathway.</text>
</comment>
<name>A0A7R8WYB8_9CRUS</name>
<protein>
    <recommendedName>
        <fullName evidence="1">GATOR complex protein NPRL3</fullName>
    </recommendedName>
    <alternativeName>
        <fullName evidence="1">Nitrogen permease regulator 3-like protein</fullName>
    </alternativeName>
</protein>
<dbReference type="InterPro" id="IPR005365">
    <property type="entry name" value="Npr3"/>
</dbReference>
<feature type="non-terminal residue" evidence="2">
    <location>
        <position position="166"/>
    </location>
</feature>
<comment type="similarity">
    <text evidence="1">Belongs to the NPR3 family.</text>
</comment>
<dbReference type="GO" id="GO:1904262">
    <property type="term" value="P:negative regulation of TORC1 signaling"/>
    <property type="evidence" value="ECO:0007669"/>
    <property type="project" value="TreeGrafter"/>
</dbReference>
<keyword evidence="1" id="KW-0732">Signal</keyword>
<dbReference type="GO" id="GO:0034198">
    <property type="term" value="P:cellular response to amino acid starvation"/>
    <property type="evidence" value="ECO:0007669"/>
    <property type="project" value="UniProtKB-UniRule"/>
</dbReference>
<dbReference type="GO" id="GO:0010508">
    <property type="term" value="P:positive regulation of autophagy"/>
    <property type="evidence" value="ECO:0007669"/>
    <property type="project" value="TreeGrafter"/>
</dbReference>
<dbReference type="EMBL" id="OB685712">
    <property type="protein sequence ID" value="CAD7237205.1"/>
    <property type="molecule type" value="Genomic_DNA"/>
</dbReference>
<keyword evidence="1" id="KW-0458">Lysosome</keyword>
<reference evidence="2" key="1">
    <citation type="submission" date="2020-11" db="EMBL/GenBank/DDBJ databases">
        <authorList>
            <person name="Tran Van P."/>
        </authorList>
    </citation>
    <scope>NUCLEOTIDE SEQUENCE</scope>
</reference>
<gene>
    <name evidence="2" type="ORF">CTOB1V02_LOCUS15020</name>
</gene>
<dbReference type="GO" id="GO:0038202">
    <property type="term" value="P:TORC1 signaling"/>
    <property type="evidence" value="ECO:0007669"/>
    <property type="project" value="TreeGrafter"/>
</dbReference>
<dbReference type="OrthoDB" id="18648at2759"/>
<evidence type="ECO:0000313" key="2">
    <source>
        <dbReference type="EMBL" id="CAD7237205.1"/>
    </source>
</evidence>
<dbReference type="GO" id="GO:1990130">
    <property type="term" value="C:GATOR1 complex"/>
    <property type="evidence" value="ECO:0007669"/>
    <property type="project" value="UniProtKB-UniRule"/>
</dbReference>
<dbReference type="Pfam" id="PF03666">
    <property type="entry name" value="NPR3"/>
    <property type="match status" value="1"/>
</dbReference>
<sequence>QILQTLFAVKSDLAEKRLEVKVNDVRFISHPTNLTRTKSEDISNAERKPSNIFLVNVVIALQAAASPWVVQCLYALSRQLGEALKSEEQRCGYLSKQAKIMLSILDEAETRERPVTESPFEAILTKSSLAKELRDIYLSLRESGTVNQLINHFFPITFCLPQKVHF</sequence>
<dbReference type="PANTHER" id="PTHR13153">
    <property type="entry name" value="CGTHBA PROTEIN -14 GENE PROTEIN"/>
    <property type="match status" value="1"/>
</dbReference>
<dbReference type="GO" id="GO:0005764">
    <property type="term" value="C:lysosome"/>
    <property type="evidence" value="ECO:0007669"/>
    <property type="project" value="UniProtKB-SubCell"/>
</dbReference>
<comment type="subcellular location">
    <subcellularLocation>
        <location evidence="1">Lysosome</location>
    </subcellularLocation>
</comment>
<evidence type="ECO:0000256" key="1">
    <source>
        <dbReference type="RuleBase" id="RU368069"/>
    </source>
</evidence>
<proteinExistence type="inferred from homology"/>
<feature type="non-terminal residue" evidence="2">
    <location>
        <position position="1"/>
    </location>
</feature>
<organism evidence="2">
    <name type="scientific">Cyprideis torosa</name>
    <dbReference type="NCBI Taxonomy" id="163714"/>
    <lineage>
        <taxon>Eukaryota</taxon>
        <taxon>Metazoa</taxon>
        <taxon>Ecdysozoa</taxon>
        <taxon>Arthropoda</taxon>
        <taxon>Crustacea</taxon>
        <taxon>Oligostraca</taxon>
        <taxon>Ostracoda</taxon>
        <taxon>Podocopa</taxon>
        <taxon>Podocopida</taxon>
        <taxon>Cytherocopina</taxon>
        <taxon>Cytheroidea</taxon>
        <taxon>Cytherideidae</taxon>
        <taxon>Cyprideis</taxon>
    </lineage>
</organism>
<dbReference type="PANTHER" id="PTHR13153:SF5">
    <property type="entry name" value="GATOR COMPLEX PROTEIN NPRL3"/>
    <property type="match status" value="1"/>
</dbReference>